<keyword evidence="5 12" id="KW-0547">Nucleotide-binding</keyword>
<evidence type="ECO:0000256" key="6">
    <source>
        <dbReference type="ARBA" id="ARBA00022840"/>
    </source>
</evidence>
<evidence type="ECO:0000256" key="8">
    <source>
        <dbReference type="ARBA" id="ARBA00023054"/>
    </source>
</evidence>
<name>A0A0B7I482_9FLAO</name>
<keyword evidence="4 12" id="KW-0436">Ligase</keyword>
<evidence type="ECO:0000256" key="3">
    <source>
        <dbReference type="ARBA" id="ARBA00022490"/>
    </source>
</evidence>
<comment type="function">
    <text evidence="12">Catalyzes the attachment of valine to tRNA(Val). As ValRS can inadvertently accommodate and process structurally similar amino acids such as threonine, to avoid such errors, it has a 'posttransfer' editing activity that hydrolyzes mischarged Thr-tRNA(Val) in a tRNA-dependent manner.</text>
</comment>
<dbReference type="PANTHER" id="PTHR11946">
    <property type="entry name" value="VALYL-TRNA SYNTHETASES"/>
    <property type="match status" value="1"/>
</dbReference>
<dbReference type="Gene3D" id="1.10.287.380">
    <property type="entry name" value="Valyl-tRNA synthetase, C-terminal domain"/>
    <property type="match status" value="1"/>
</dbReference>
<feature type="binding site" evidence="12">
    <location>
        <position position="538"/>
    </location>
    <ligand>
        <name>ATP</name>
        <dbReference type="ChEBI" id="CHEBI:30616"/>
    </ligand>
</feature>
<dbReference type="InterPro" id="IPR014729">
    <property type="entry name" value="Rossmann-like_a/b/a_fold"/>
</dbReference>
<dbReference type="SUPFAM" id="SSF50677">
    <property type="entry name" value="ValRS/IleRS/LeuRS editing domain"/>
    <property type="match status" value="1"/>
</dbReference>
<dbReference type="HAMAP" id="MF_02004">
    <property type="entry name" value="Val_tRNA_synth_type1"/>
    <property type="match status" value="1"/>
</dbReference>
<feature type="domain" description="Aminoacyl-tRNA synthetase class Ia" evidence="13">
    <location>
        <begin position="15"/>
        <end position="572"/>
    </location>
</feature>
<dbReference type="InterPro" id="IPR019499">
    <property type="entry name" value="Val-tRNA_synth_tRNA-bd"/>
</dbReference>
<feature type="short sequence motif" description="'KMSKS' region" evidence="12">
    <location>
        <begin position="535"/>
        <end position="539"/>
    </location>
</feature>
<organism evidence="16 17">
    <name type="scientific">Capnocytophaga canimorsus</name>
    <dbReference type="NCBI Taxonomy" id="28188"/>
    <lineage>
        <taxon>Bacteria</taxon>
        <taxon>Pseudomonadati</taxon>
        <taxon>Bacteroidota</taxon>
        <taxon>Flavobacteriia</taxon>
        <taxon>Flavobacteriales</taxon>
        <taxon>Flavobacteriaceae</taxon>
        <taxon>Capnocytophaga</taxon>
    </lineage>
</organism>
<keyword evidence="9 12" id="KW-0030">Aminoacyl-tRNA synthetase</keyword>
<dbReference type="PRINTS" id="PR00986">
    <property type="entry name" value="TRNASYNTHVAL"/>
</dbReference>
<keyword evidence="7 12" id="KW-0648">Protein biosynthesis</keyword>
<feature type="domain" description="Valyl-tRNA synthetase tRNA-binding arm" evidence="15">
    <location>
        <begin position="811"/>
        <end position="875"/>
    </location>
</feature>
<dbReference type="GO" id="GO:0005524">
    <property type="term" value="F:ATP binding"/>
    <property type="evidence" value="ECO:0007669"/>
    <property type="project" value="UniProtKB-UniRule"/>
</dbReference>
<dbReference type="FunFam" id="3.40.50.620:FF:000032">
    <property type="entry name" value="Valine--tRNA ligase"/>
    <property type="match status" value="1"/>
</dbReference>
<gene>
    <name evidence="12 16" type="primary">valS</name>
    <name evidence="16" type="ORF">CCAN11_1100006</name>
</gene>
<evidence type="ECO:0000256" key="2">
    <source>
        <dbReference type="ARBA" id="ARBA00011245"/>
    </source>
</evidence>
<comment type="subcellular location">
    <subcellularLocation>
        <location evidence="1 12">Cytoplasm</location>
    </subcellularLocation>
</comment>
<dbReference type="SUPFAM" id="SSF46589">
    <property type="entry name" value="tRNA-binding arm"/>
    <property type="match status" value="1"/>
</dbReference>
<dbReference type="SUPFAM" id="SSF47323">
    <property type="entry name" value="Anticodon-binding domain of a subclass of class I aminoacyl-tRNA synthetases"/>
    <property type="match status" value="1"/>
</dbReference>
<accession>A0A0B7I482</accession>
<dbReference type="CDD" id="cd07962">
    <property type="entry name" value="Anticodon_Ia_Val"/>
    <property type="match status" value="1"/>
</dbReference>
<dbReference type="InterPro" id="IPR009080">
    <property type="entry name" value="tRNAsynth_Ia_anticodon-bd"/>
</dbReference>
<dbReference type="Gene3D" id="3.90.740.10">
    <property type="entry name" value="Valyl/Leucyl/Isoleucyl-tRNA synthetase, editing domain"/>
    <property type="match status" value="1"/>
</dbReference>
<evidence type="ECO:0000259" key="14">
    <source>
        <dbReference type="Pfam" id="PF08264"/>
    </source>
</evidence>
<dbReference type="Pfam" id="PF10458">
    <property type="entry name" value="Val_tRNA-synt_C"/>
    <property type="match status" value="1"/>
</dbReference>
<protein>
    <recommendedName>
        <fullName evidence="12">Valine--tRNA ligase</fullName>
        <ecNumber evidence="12">6.1.1.9</ecNumber>
    </recommendedName>
    <alternativeName>
        <fullName evidence="12">Valyl-tRNA synthetase</fullName>
        <shortName evidence="12">ValRS</shortName>
    </alternativeName>
</protein>
<dbReference type="InterPro" id="IPR002300">
    <property type="entry name" value="aa-tRNA-synth_Ia"/>
</dbReference>
<dbReference type="InterPro" id="IPR037118">
    <property type="entry name" value="Val-tRNA_synth_C_sf"/>
</dbReference>
<evidence type="ECO:0000256" key="1">
    <source>
        <dbReference type="ARBA" id="ARBA00004496"/>
    </source>
</evidence>
<reference evidence="17" key="1">
    <citation type="submission" date="2015-01" db="EMBL/GenBank/DDBJ databases">
        <authorList>
            <person name="MANFREDI Pablo"/>
        </authorList>
    </citation>
    <scope>NUCLEOTIDE SEQUENCE [LARGE SCALE GENOMIC DNA]</scope>
    <source>
        <strain evidence="17">Cc11</strain>
    </source>
</reference>
<comment type="domain">
    <text evidence="12">The C-terminal coiled-coil domain is crucial for aminoacylation activity.</text>
</comment>
<evidence type="ECO:0000313" key="16">
    <source>
        <dbReference type="EMBL" id="CEN46475.1"/>
    </source>
</evidence>
<evidence type="ECO:0000256" key="11">
    <source>
        <dbReference type="ARBA" id="ARBA00060830"/>
    </source>
</evidence>
<evidence type="ECO:0000256" key="12">
    <source>
        <dbReference type="HAMAP-Rule" id="MF_02004"/>
    </source>
</evidence>
<proteinExistence type="inferred from homology"/>
<comment type="similarity">
    <text evidence="11 12">Belongs to the class-I aminoacyl-tRNA synthetase family. ValS type 1 subfamily.</text>
</comment>
<feature type="short sequence motif" description="'HIGH' region" evidence="12">
    <location>
        <begin position="43"/>
        <end position="53"/>
    </location>
</feature>
<dbReference type="PROSITE" id="PS00178">
    <property type="entry name" value="AA_TRNA_LIGASE_I"/>
    <property type="match status" value="1"/>
</dbReference>
<comment type="domain">
    <text evidence="12">ValRS has two distinct active sites: one for aminoacylation and one for editing. The misactivated threonine is translocated from the active site to the editing site.</text>
</comment>
<evidence type="ECO:0000256" key="7">
    <source>
        <dbReference type="ARBA" id="ARBA00022917"/>
    </source>
</evidence>
<keyword evidence="6 12" id="KW-0067">ATP-binding</keyword>
<dbReference type="EC" id="6.1.1.9" evidence="12"/>
<dbReference type="InterPro" id="IPR013155">
    <property type="entry name" value="M/V/L/I-tRNA-synth_anticd-bd"/>
</dbReference>
<dbReference type="EMBL" id="CDOK01000014">
    <property type="protein sequence ID" value="CEN46475.1"/>
    <property type="molecule type" value="Genomic_DNA"/>
</dbReference>
<evidence type="ECO:0000259" key="13">
    <source>
        <dbReference type="Pfam" id="PF00133"/>
    </source>
</evidence>
<dbReference type="AlphaFoldDB" id="A0A0B7I482"/>
<dbReference type="NCBIfam" id="NF004349">
    <property type="entry name" value="PRK05729.1"/>
    <property type="match status" value="1"/>
</dbReference>
<dbReference type="Pfam" id="PF08264">
    <property type="entry name" value="Anticodon_1"/>
    <property type="match status" value="1"/>
</dbReference>
<feature type="domain" description="Methionyl/Valyl/Leucyl/Isoleucyl-tRNA synthetase anticodon-binding" evidence="14">
    <location>
        <begin position="616"/>
        <end position="754"/>
    </location>
</feature>
<dbReference type="InterPro" id="IPR033705">
    <property type="entry name" value="Anticodon_Ia_Val"/>
</dbReference>
<comment type="catalytic activity">
    <reaction evidence="10 12">
        <text>tRNA(Val) + L-valine + ATP = L-valyl-tRNA(Val) + AMP + diphosphate</text>
        <dbReference type="Rhea" id="RHEA:10704"/>
        <dbReference type="Rhea" id="RHEA-COMP:9672"/>
        <dbReference type="Rhea" id="RHEA-COMP:9708"/>
        <dbReference type="ChEBI" id="CHEBI:30616"/>
        <dbReference type="ChEBI" id="CHEBI:33019"/>
        <dbReference type="ChEBI" id="CHEBI:57762"/>
        <dbReference type="ChEBI" id="CHEBI:78442"/>
        <dbReference type="ChEBI" id="CHEBI:78537"/>
        <dbReference type="ChEBI" id="CHEBI:456215"/>
        <dbReference type="EC" id="6.1.1.9"/>
    </reaction>
</comment>
<dbReference type="InterPro" id="IPR010978">
    <property type="entry name" value="tRNA-bd_arm"/>
</dbReference>
<dbReference type="PANTHER" id="PTHR11946:SF109">
    <property type="entry name" value="VALINE--TRNA LIGASE"/>
    <property type="match status" value="1"/>
</dbReference>
<dbReference type="InterPro" id="IPR002303">
    <property type="entry name" value="Valyl-tRNA_ligase"/>
</dbReference>
<dbReference type="InterPro" id="IPR001412">
    <property type="entry name" value="aa-tRNA-synth_I_CS"/>
</dbReference>
<evidence type="ECO:0000256" key="5">
    <source>
        <dbReference type="ARBA" id="ARBA00022741"/>
    </source>
</evidence>
<sequence length="878" mass="101737">MEIASKYLPNSVEAKWYEYWMKHNFFHSTPDERTPYTIVIPPPNVTGILHMGHMLNNTIQDVLIRRARLKGFNACWVPGTDHASIATEAKVVAKLKEQGIDKANLTREEFLKHAWDWTHQYGGVILEQLKKLGCSCDWDRTKFTLDDDLYASVIKVFVDLYNKGYIYRGYRMVNWDPEAKTTLSDEEVIYKEQNGKLFYLKYKIEGSEDFLMVATTRPETIFGDIAVCINPNDERYKHLKGKKVIVPIVNRVVPIIEDEYVDIEFGTGALKITPAHDKNDYEIGERHKLEIIDAFTDDAKLNHHGLHYEGKDRFVVRKEIVKELEAKDLLLKTEDYLNKVGTSERTGAVIEQRPLDQWFLKMEDLVKPAISGVLESEEINFFPKRYENTYRHWMENIRDWNISRQLWWGQQIPAYYYGSGKEDFVVAETKEKALELAKAKSNNHSLTTNDLKQDEDALDTWFSSWLWPMSVFGGILDPENEEYNYYYPTNDLVTGPDIIFFWVARMIMAGYEFKGKKPFTNVYFTGIVRDKQGRKMSKSLGNSPDALKLIDDFGADGVRVGLLLSSAAGNDLLFDEALCQQGSGFANKIWNAFRLVKGWEISEANQPENNRIAIEWYRNKFQKILAETEDDFAKYRISDALMKIYKLVWDDFCSWLLEMVKPAYGQPIDQKTFAEIIAIFEDNLKLLHPFMPFITEEIWQHITERKPQEALVVAKYPEITSFDEQILAEFETAAEVISGIRTVRKEKNIPFKEEMPLSVLNNEQTATTFDVIIAKLGNLSELKYVSQKVEGAISFRVKSNEYFIPMQGNINVEEEIKKLEEELKYTQGFLASVEKKLSNEKFVNSAPEKVVEMERKKQADALAKIETIQESLKRLRKI</sequence>
<dbReference type="GO" id="GO:0002161">
    <property type="term" value="F:aminoacyl-tRNA deacylase activity"/>
    <property type="evidence" value="ECO:0007669"/>
    <property type="project" value="InterPro"/>
</dbReference>
<dbReference type="GO" id="GO:0005829">
    <property type="term" value="C:cytosol"/>
    <property type="evidence" value="ECO:0007669"/>
    <property type="project" value="TreeGrafter"/>
</dbReference>
<dbReference type="Pfam" id="PF00133">
    <property type="entry name" value="tRNA-synt_1"/>
    <property type="match status" value="1"/>
</dbReference>
<dbReference type="FunFam" id="3.90.740.10:FF:000010">
    <property type="entry name" value="Valine--tRNA ligase"/>
    <property type="match status" value="1"/>
</dbReference>
<evidence type="ECO:0000256" key="9">
    <source>
        <dbReference type="ARBA" id="ARBA00023146"/>
    </source>
</evidence>
<evidence type="ECO:0000256" key="10">
    <source>
        <dbReference type="ARBA" id="ARBA00047552"/>
    </source>
</evidence>
<dbReference type="FunFam" id="1.10.287.380:FF:000001">
    <property type="entry name" value="Valine--tRNA ligase"/>
    <property type="match status" value="1"/>
</dbReference>
<dbReference type="CDD" id="cd00817">
    <property type="entry name" value="ValRS_core"/>
    <property type="match status" value="1"/>
</dbReference>
<dbReference type="GO" id="GO:0006438">
    <property type="term" value="P:valyl-tRNA aminoacylation"/>
    <property type="evidence" value="ECO:0007669"/>
    <property type="project" value="UniProtKB-UniRule"/>
</dbReference>
<evidence type="ECO:0000313" key="17">
    <source>
        <dbReference type="Proteomes" id="UP000039370"/>
    </source>
</evidence>
<keyword evidence="3 12" id="KW-0963">Cytoplasm</keyword>
<dbReference type="Gene3D" id="1.10.730.10">
    <property type="entry name" value="Isoleucyl-tRNA Synthetase, Domain 1"/>
    <property type="match status" value="1"/>
</dbReference>
<dbReference type="Proteomes" id="UP000039370">
    <property type="component" value="Unassembled WGS sequence"/>
</dbReference>
<evidence type="ECO:0000256" key="4">
    <source>
        <dbReference type="ARBA" id="ARBA00022598"/>
    </source>
</evidence>
<dbReference type="GO" id="GO:0004832">
    <property type="term" value="F:valine-tRNA ligase activity"/>
    <property type="evidence" value="ECO:0007669"/>
    <property type="project" value="UniProtKB-UniRule"/>
</dbReference>
<dbReference type="SUPFAM" id="SSF52374">
    <property type="entry name" value="Nucleotidylyl transferase"/>
    <property type="match status" value="1"/>
</dbReference>
<comment type="subunit">
    <text evidence="2 12">Monomer.</text>
</comment>
<dbReference type="InterPro" id="IPR009008">
    <property type="entry name" value="Val/Leu/Ile-tRNA-synth_edit"/>
</dbReference>
<evidence type="ECO:0000259" key="15">
    <source>
        <dbReference type="Pfam" id="PF10458"/>
    </source>
</evidence>
<keyword evidence="8 12" id="KW-0175">Coiled coil</keyword>
<dbReference type="Gene3D" id="3.40.50.620">
    <property type="entry name" value="HUPs"/>
    <property type="match status" value="2"/>
</dbReference>
<dbReference type="NCBIfam" id="TIGR00422">
    <property type="entry name" value="valS"/>
    <property type="match status" value="1"/>
</dbReference>